<feature type="transmembrane region" description="Helical" evidence="8">
    <location>
        <begin position="15"/>
        <end position="33"/>
    </location>
</feature>
<evidence type="ECO:0000256" key="2">
    <source>
        <dbReference type="ARBA" id="ARBA00010617"/>
    </source>
</evidence>
<dbReference type="InParanoid" id="A0A804KP99"/>
<dbReference type="EnsemblPlants" id="Ma09_t27330.1">
    <property type="protein sequence ID" value="Ma09_p27330.1"/>
    <property type="gene ID" value="Ma09_g27330"/>
</dbReference>
<dbReference type="GO" id="GO:0046872">
    <property type="term" value="F:metal ion binding"/>
    <property type="evidence" value="ECO:0007669"/>
    <property type="project" value="UniProtKB-KW"/>
</dbReference>
<organism evidence="10 11">
    <name type="scientific">Musa acuminata subsp. malaccensis</name>
    <name type="common">Wild banana</name>
    <name type="synonym">Musa malaccensis</name>
    <dbReference type="NCBI Taxonomy" id="214687"/>
    <lineage>
        <taxon>Eukaryota</taxon>
        <taxon>Viridiplantae</taxon>
        <taxon>Streptophyta</taxon>
        <taxon>Embryophyta</taxon>
        <taxon>Tracheophyta</taxon>
        <taxon>Spermatophyta</taxon>
        <taxon>Magnoliopsida</taxon>
        <taxon>Liliopsida</taxon>
        <taxon>Zingiberales</taxon>
        <taxon>Musaceae</taxon>
        <taxon>Musa</taxon>
    </lineage>
</organism>
<evidence type="ECO:0000313" key="9">
    <source>
        <dbReference type="EMBL" id="CAG1836627.1"/>
    </source>
</evidence>
<keyword evidence="11" id="KW-1185">Reference proteome</keyword>
<evidence type="ECO:0000256" key="6">
    <source>
        <dbReference type="ARBA" id="ARBA00023004"/>
    </source>
</evidence>
<reference evidence="10" key="2">
    <citation type="submission" date="2021-05" db="UniProtKB">
        <authorList>
            <consortium name="EnsemblPlants"/>
        </authorList>
    </citation>
    <scope>IDENTIFICATION</scope>
    <source>
        <strain evidence="10">subsp. malaccensis</strain>
    </source>
</reference>
<comment type="cofactor">
    <cofactor evidence="1">
        <name>heme</name>
        <dbReference type="ChEBI" id="CHEBI:30413"/>
    </cofactor>
</comment>
<name>A0A804KP99_MUSAM</name>
<keyword evidence="6" id="KW-0408">Iron</keyword>
<dbReference type="Gramene" id="Ma09_t27330.1">
    <property type="protein sequence ID" value="Ma09_p27330.1"/>
    <property type="gene ID" value="Ma09_g27330"/>
</dbReference>
<keyword evidence="8" id="KW-0812">Transmembrane</keyword>
<evidence type="ECO:0000256" key="7">
    <source>
        <dbReference type="ARBA" id="ARBA00023033"/>
    </source>
</evidence>
<proteinExistence type="inferred from homology"/>
<dbReference type="PANTHER" id="PTHR47946">
    <property type="entry name" value="CYTOCHROME P450 78A7-RELATED"/>
    <property type="match status" value="1"/>
</dbReference>
<keyword evidence="8" id="KW-1133">Transmembrane helix</keyword>
<evidence type="ECO:0000313" key="11">
    <source>
        <dbReference type="Proteomes" id="UP000012960"/>
    </source>
</evidence>
<dbReference type="GO" id="GO:0004497">
    <property type="term" value="F:monooxygenase activity"/>
    <property type="evidence" value="ECO:0007669"/>
    <property type="project" value="UniProtKB-KW"/>
</dbReference>
<sequence length="215" mass="24194">MDSAFHLFLLPNASALPSIAAVIVFAISVLWLYPGGLAWALSRAYRSIPGPPPLRFRRAPCPRQARRVAQSLRLDGLLPRLHTLRLVKPPRHSPGDPQQLGLRRSPCPYELLFHRRVLAQSQEDHRHLSVQSDEKHRKAIGQQMIHDVMASTETDGIVGIKKVLHYGSLNNVMMSDVGKRFDFGKVEGMELERPVTEGYELLGAFNWSDHFPPLA</sequence>
<dbReference type="PANTHER" id="PTHR47946:SF14">
    <property type="entry name" value="CYTOCHROME P450 FAMILY PROTEIN"/>
    <property type="match status" value="1"/>
</dbReference>
<evidence type="ECO:0000256" key="4">
    <source>
        <dbReference type="ARBA" id="ARBA00022723"/>
    </source>
</evidence>
<gene>
    <name evidence="9" type="ORF">GSMUA_245960.1</name>
</gene>
<keyword evidence="7" id="KW-0503">Monooxygenase</keyword>
<dbReference type="Proteomes" id="UP000012960">
    <property type="component" value="Unplaced"/>
</dbReference>
<evidence type="ECO:0000256" key="8">
    <source>
        <dbReference type="SAM" id="Phobius"/>
    </source>
</evidence>
<keyword evidence="4" id="KW-0479">Metal-binding</keyword>
<keyword evidence="8" id="KW-0472">Membrane</keyword>
<dbReference type="KEGG" id="mus:103999414"/>
<evidence type="ECO:0000256" key="5">
    <source>
        <dbReference type="ARBA" id="ARBA00023002"/>
    </source>
</evidence>
<dbReference type="InterPro" id="IPR051996">
    <property type="entry name" value="Cytochrome_P450_78A"/>
</dbReference>
<protein>
    <submittedName>
        <fullName evidence="9">(wild Malaysian banana) hypothetical protein</fullName>
    </submittedName>
</protein>
<keyword evidence="5" id="KW-0560">Oxidoreductase</keyword>
<dbReference type="OrthoDB" id="1735034at2759"/>
<evidence type="ECO:0000256" key="1">
    <source>
        <dbReference type="ARBA" id="ARBA00001971"/>
    </source>
</evidence>
<dbReference type="EMBL" id="HG996474">
    <property type="protein sequence ID" value="CAG1836627.1"/>
    <property type="molecule type" value="Genomic_DNA"/>
</dbReference>
<evidence type="ECO:0000313" key="10">
    <source>
        <dbReference type="EnsemblPlants" id="Ma09_p27330.1"/>
    </source>
</evidence>
<dbReference type="AlphaFoldDB" id="A0A804KP99"/>
<comment type="similarity">
    <text evidence="2">Belongs to the cytochrome P450 family.</text>
</comment>
<keyword evidence="3" id="KW-0349">Heme</keyword>
<accession>A0A804KP99</accession>
<evidence type="ECO:0000256" key="3">
    <source>
        <dbReference type="ARBA" id="ARBA00022617"/>
    </source>
</evidence>
<reference evidence="9" key="1">
    <citation type="submission" date="2021-03" db="EMBL/GenBank/DDBJ databases">
        <authorList>
            <consortium name="Genoscope - CEA"/>
            <person name="William W."/>
        </authorList>
    </citation>
    <scope>NUCLEOTIDE SEQUENCE</scope>
    <source>
        <strain evidence="9">Doubled-haploid Pahang</strain>
    </source>
</reference>